<comment type="subcellular location">
    <subcellularLocation>
        <location evidence="4">Endoplasmic reticulum membrane</location>
        <topology evidence="4">Peripheral membrane protein</topology>
    </subcellularLocation>
    <subcellularLocation>
        <location evidence="3">Microsome membrane</location>
        <topology evidence="3">Peripheral membrane protein</topology>
    </subcellularLocation>
</comment>
<proteinExistence type="inferred from homology"/>
<dbReference type="GO" id="GO:0005506">
    <property type="term" value="F:iron ion binding"/>
    <property type="evidence" value="ECO:0007669"/>
    <property type="project" value="InterPro"/>
</dbReference>
<evidence type="ECO:0000256" key="13">
    <source>
        <dbReference type="ARBA" id="ARBA00023136"/>
    </source>
</evidence>
<evidence type="ECO:0000256" key="12">
    <source>
        <dbReference type="ARBA" id="ARBA00023033"/>
    </source>
</evidence>
<keyword evidence="7 14" id="KW-0479">Metal-binding</keyword>
<dbReference type="PANTHER" id="PTHR24300:SF376">
    <property type="entry name" value="CYTOCHROME P450 15A1"/>
    <property type="match status" value="1"/>
</dbReference>
<dbReference type="CDD" id="cd20651">
    <property type="entry name" value="CYP15A1-like"/>
    <property type="match status" value="1"/>
</dbReference>
<keyword evidence="8" id="KW-0256">Endoplasmic reticulum</keyword>
<evidence type="ECO:0000256" key="8">
    <source>
        <dbReference type="ARBA" id="ARBA00022824"/>
    </source>
</evidence>
<feature type="chain" id="PRO_5043933762" description="Cytochrome P450 303a1" evidence="16">
    <location>
        <begin position="24"/>
        <end position="487"/>
    </location>
</feature>
<dbReference type="PRINTS" id="PR00463">
    <property type="entry name" value="EP450I"/>
</dbReference>
<sequence length="487" mass="55480">MWLVIVLFVSALALLFYLDTCKPKNFPPGPKWLPFLGSGLQVVKLKKKTGYFLTASAEMAKVYGPVLGLKVGKEKLVVVCGPKEIKECLMSDDLAGRPIGEFYNLRTWGRRRGILLVDEDFWHDQRRFILRQLREFGFGTRNMSTLIEEEAQELVDYIHQTINNNDSVIFTSDSLFSVPILNTLWKMLAGVRYNPGDPKMKELQTILAELFSNILMVGATFSHYPILKYLAPEKSGYRLYVNTHLRLWEFLHKELEFHKKTHVSGEPRDFMDVYLDAINSSEKLSNNYTEEQLVAICLDLFMAGSETTSNTVGFCFLGLILNPEVQRKAQEEIDKVIGKSRIPTLQDRPNMPYVECVALEGMRMFGARALTVPHRALRDAQLGGYCIPKDTLVVVNLYESMGSPDSGYEDPEAFKPERFLRNGRITVPESFIPFGYGKHRCLGETLARANLFVFIAYLLQRYNFTTVADHPPPKEWREGGDTGTKTL</sequence>
<dbReference type="GO" id="GO:0020037">
    <property type="term" value="F:heme binding"/>
    <property type="evidence" value="ECO:0007669"/>
    <property type="project" value="InterPro"/>
</dbReference>
<evidence type="ECO:0000256" key="3">
    <source>
        <dbReference type="ARBA" id="ARBA00004174"/>
    </source>
</evidence>
<keyword evidence="12 15" id="KW-0503">Monooxygenase</keyword>
<name>A0AAV8XBM4_9CUCU</name>
<dbReference type="FunFam" id="1.10.630.10:FF:000238">
    <property type="entry name" value="Cytochrome P450 2A6"/>
    <property type="match status" value="1"/>
</dbReference>
<evidence type="ECO:0000313" key="17">
    <source>
        <dbReference type="EMBL" id="KAJ8935869.1"/>
    </source>
</evidence>
<evidence type="ECO:0000256" key="4">
    <source>
        <dbReference type="ARBA" id="ARBA00004406"/>
    </source>
</evidence>
<comment type="similarity">
    <text evidence="5 15">Belongs to the cytochrome P450 family.</text>
</comment>
<dbReference type="InterPro" id="IPR017972">
    <property type="entry name" value="Cyt_P450_CS"/>
</dbReference>
<keyword evidence="13" id="KW-0472">Membrane</keyword>
<keyword evidence="18" id="KW-1185">Reference proteome</keyword>
<dbReference type="Pfam" id="PF00067">
    <property type="entry name" value="p450"/>
    <property type="match status" value="1"/>
</dbReference>
<evidence type="ECO:0000256" key="5">
    <source>
        <dbReference type="ARBA" id="ARBA00010617"/>
    </source>
</evidence>
<dbReference type="SUPFAM" id="SSF48264">
    <property type="entry name" value="Cytochrome P450"/>
    <property type="match status" value="1"/>
</dbReference>
<dbReference type="GO" id="GO:0005789">
    <property type="term" value="C:endoplasmic reticulum membrane"/>
    <property type="evidence" value="ECO:0007669"/>
    <property type="project" value="UniProtKB-SubCell"/>
</dbReference>
<evidence type="ECO:0008006" key="19">
    <source>
        <dbReference type="Google" id="ProtNLM"/>
    </source>
</evidence>
<keyword evidence="9" id="KW-0492">Microsome</keyword>
<keyword evidence="16" id="KW-0732">Signal</keyword>
<evidence type="ECO:0000256" key="6">
    <source>
        <dbReference type="ARBA" id="ARBA00022617"/>
    </source>
</evidence>
<dbReference type="Proteomes" id="UP001162162">
    <property type="component" value="Unassembled WGS sequence"/>
</dbReference>
<evidence type="ECO:0000256" key="2">
    <source>
        <dbReference type="ARBA" id="ARBA00003690"/>
    </source>
</evidence>
<dbReference type="GO" id="GO:0008395">
    <property type="term" value="F:steroid hydroxylase activity"/>
    <property type="evidence" value="ECO:0007669"/>
    <property type="project" value="TreeGrafter"/>
</dbReference>
<dbReference type="GO" id="GO:0006805">
    <property type="term" value="P:xenobiotic metabolic process"/>
    <property type="evidence" value="ECO:0007669"/>
    <property type="project" value="TreeGrafter"/>
</dbReference>
<dbReference type="PANTHER" id="PTHR24300">
    <property type="entry name" value="CYTOCHROME P450 508A4-RELATED"/>
    <property type="match status" value="1"/>
</dbReference>
<comment type="caution">
    <text evidence="17">The sequence shown here is derived from an EMBL/GenBank/DDBJ whole genome shotgun (WGS) entry which is preliminary data.</text>
</comment>
<keyword evidence="10 15" id="KW-0560">Oxidoreductase</keyword>
<reference evidence="17" key="1">
    <citation type="journal article" date="2023" name="Insect Mol. Biol.">
        <title>Genome sequencing provides insights into the evolution of gene families encoding plant cell wall-degrading enzymes in longhorned beetles.</title>
        <authorList>
            <person name="Shin N.R."/>
            <person name="Okamura Y."/>
            <person name="Kirsch R."/>
            <person name="Pauchet Y."/>
        </authorList>
    </citation>
    <scope>NUCLEOTIDE SEQUENCE</scope>
    <source>
        <strain evidence="17">AMC_N1</strain>
    </source>
</reference>
<feature type="binding site" description="axial binding residue" evidence="14">
    <location>
        <position position="441"/>
    </location>
    <ligand>
        <name>heme</name>
        <dbReference type="ChEBI" id="CHEBI:30413"/>
    </ligand>
    <ligandPart>
        <name>Fe</name>
        <dbReference type="ChEBI" id="CHEBI:18248"/>
    </ligandPart>
</feature>
<evidence type="ECO:0000256" key="7">
    <source>
        <dbReference type="ARBA" id="ARBA00022723"/>
    </source>
</evidence>
<evidence type="ECO:0000256" key="15">
    <source>
        <dbReference type="RuleBase" id="RU000461"/>
    </source>
</evidence>
<evidence type="ECO:0000256" key="10">
    <source>
        <dbReference type="ARBA" id="ARBA00023002"/>
    </source>
</evidence>
<dbReference type="EMBL" id="JAPWTK010000825">
    <property type="protein sequence ID" value="KAJ8935869.1"/>
    <property type="molecule type" value="Genomic_DNA"/>
</dbReference>
<gene>
    <name evidence="17" type="ORF">NQ318_019453</name>
</gene>
<dbReference type="AlphaFoldDB" id="A0AAV8XBM4"/>
<accession>A0AAV8XBM4</accession>
<evidence type="ECO:0000256" key="16">
    <source>
        <dbReference type="SAM" id="SignalP"/>
    </source>
</evidence>
<organism evidence="17 18">
    <name type="scientific">Aromia moschata</name>
    <dbReference type="NCBI Taxonomy" id="1265417"/>
    <lineage>
        <taxon>Eukaryota</taxon>
        <taxon>Metazoa</taxon>
        <taxon>Ecdysozoa</taxon>
        <taxon>Arthropoda</taxon>
        <taxon>Hexapoda</taxon>
        <taxon>Insecta</taxon>
        <taxon>Pterygota</taxon>
        <taxon>Neoptera</taxon>
        <taxon>Endopterygota</taxon>
        <taxon>Coleoptera</taxon>
        <taxon>Polyphaga</taxon>
        <taxon>Cucujiformia</taxon>
        <taxon>Chrysomeloidea</taxon>
        <taxon>Cerambycidae</taxon>
        <taxon>Cerambycinae</taxon>
        <taxon>Callichromatini</taxon>
        <taxon>Aromia</taxon>
    </lineage>
</organism>
<dbReference type="PROSITE" id="PS00086">
    <property type="entry name" value="CYTOCHROME_P450"/>
    <property type="match status" value="1"/>
</dbReference>
<evidence type="ECO:0000313" key="18">
    <source>
        <dbReference type="Proteomes" id="UP001162162"/>
    </source>
</evidence>
<dbReference type="InterPro" id="IPR050182">
    <property type="entry name" value="Cytochrome_P450_fam2"/>
</dbReference>
<evidence type="ECO:0000256" key="1">
    <source>
        <dbReference type="ARBA" id="ARBA00001971"/>
    </source>
</evidence>
<dbReference type="InterPro" id="IPR002401">
    <property type="entry name" value="Cyt_P450_E_grp-I"/>
</dbReference>
<keyword evidence="11 14" id="KW-0408">Iron</keyword>
<dbReference type="InterPro" id="IPR001128">
    <property type="entry name" value="Cyt_P450"/>
</dbReference>
<dbReference type="Gene3D" id="1.10.630.10">
    <property type="entry name" value="Cytochrome P450"/>
    <property type="match status" value="1"/>
</dbReference>
<feature type="signal peptide" evidence="16">
    <location>
        <begin position="1"/>
        <end position="23"/>
    </location>
</feature>
<dbReference type="GO" id="GO:0006082">
    <property type="term" value="P:organic acid metabolic process"/>
    <property type="evidence" value="ECO:0007669"/>
    <property type="project" value="TreeGrafter"/>
</dbReference>
<protein>
    <recommendedName>
        <fullName evidence="19">Cytochrome P450 303a1</fullName>
    </recommendedName>
</protein>
<dbReference type="GO" id="GO:0016712">
    <property type="term" value="F:oxidoreductase activity, acting on paired donors, with incorporation or reduction of molecular oxygen, reduced flavin or flavoprotein as one donor, and incorporation of one atom of oxygen"/>
    <property type="evidence" value="ECO:0007669"/>
    <property type="project" value="TreeGrafter"/>
</dbReference>
<evidence type="ECO:0000256" key="11">
    <source>
        <dbReference type="ARBA" id="ARBA00023004"/>
    </source>
</evidence>
<comment type="cofactor">
    <cofactor evidence="1 14">
        <name>heme</name>
        <dbReference type="ChEBI" id="CHEBI:30413"/>
    </cofactor>
</comment>
<evidence type="ECO:0000256" key="14">
    <source>
        <dbReference type="PIRSR" id="PIRSR602401-1"/>
    </source>
</evidence>
<evidence type="ECO:0000256" key="9">
    <source>
        <dbReference type="ARBA" id="ARBA00022848"/>
    </source>
</evidence>
<dbReference type="InterPro" id="IPR036396">
    <property type="entry name" value="Cyt_P450_sf"/>
</dbReference>
<dbReference type="PRINTS" id="PR00385">
    <property type="entry name" value="P450"/>
</dbReference>
<comment type="function">
    <text evidence="2">May be involved in the metabolism of insect hormones and in the breakdown of synthetic insecticides.</text>
</comment>
<keyword evidence="6 14" id="KW-0349">Heme</keyword>